<keyword evidence="2" id="KW-1185">Reference proteome</keyword>
<reference evidence="1 2" key="1">
    <citation type="journal article" date="2021" name="Elife">
        <title>Chloroplast acquisition without the gene transfer in kleptoplastic sea slugs, Plakobranchus ocellatus.</title>
        <authorList>
            <person name="Maeda T."/>
            <person name="Takahashi S."/>
            <person name="Yoshida T."/>
            <person name="Shimamura S."/>
            <person name="Takaki Y."/>
            <person name="Nagai Y."/>
            <person name="Toyoda A."/>
            <person name="Suzuki Y."/>
            <person name="Arimoto A."/>
            <person name="Ishii H."/>
            <person name="Satoh N."/>
            <person name="Nishiyama T."/>
            <person name="Hasebe M."/>
            <person name="Maruyama T."/>
            <person name="Minagawa J."/>
            <person name="Obokata J."/>
            <person name="Shigenobu S."/>
        </authorList>
    </citation>
    <scope>NUCLEOTIDE SEQUENCE [LARGE SCALE GENOMIC DNA]</scope>
</reference>
<accession>A0AAV4D354</accession>
<dbReference type="AlphaFoldDB" id="A0AAV4D354"/>
<evidence type="ECO:0000313" key="2">
    <source>
        <dbReference type="Proteomes" id="UP000735302"/>
    </source>
</evidence>
<protein>
    <submittedName>
        <fullName evidence="1">Uncharacterized protein</fullName>
    </submittedName>
</protein>
<dbReference type="EMBL" id="BLXT01007322">
    <property type="protein sequence ID" value="GFO38602.1"/>
    <property type="molecule type" value="Genomic_DNA"/>
</dbReference>
<name>A0AAV4D354_9GAST</name>
<sequence length="121" mass="13830">MSHQSFIDDFRSKLNQLKSCPALSDDYHLISEILTPCIQFTSHEIIFANIKDRLVPIFPTRNLQHAEASGKGSIDIMLNICDYALKLMLPDFLQLVEAIAEDHFHVAEKLMERVDEMLATL</sequence>
<proteinExistence type="predicted"/>
<evidence type="ECO:0000313" key="1">
    <source>
        <dbReference type="EMBL" id="GFO38602.1"/>
    </source>
</evidence>
<gene>
    <name evidence="1" type="ORF">PoB_006510700</name>
</gene>
<dbReference type="Proteomes" id="UP000735302">
    <property type="component" value="Unassembled WGS sequence"/>
</dbReference>
<comment type="caution">
    <text evidence="1">The sequence shown here is derived from an EMBL/GenBank/DDBJ whole genome shotgun (WGS) entry which is preliminary data.</text>
</comment>
<organism evidence="1 2">
    <name type="scientific">Plakobranchus ocellatus</name>
    <dbReference type="NCBI Taxonomy" id="259542"/>
    <lineage>
        <taxon>Eukaryota</taxon>
        <taxon>Metazoa</taxon>
        <taxon>Spiralia</taxon>
        <taxon>Lophotrochozoa</taxon>
        <taxon>Mollusca</taxon>
        <taxon>Gastropoda</taxon>
        <taxon>Heterobranchia</taxon>
        <taxon>Euthyneura</taxon>
        <taxon>Panpulmonata</taxon>
        <taxon>Sacoglossa</taxon>
        <taxon>Placobranchoidea</taxon>
        <taxon>Plakobranchidae</taxon>
        <taxon>Plakobranchus</taxon>
    </lineage>
</organism>